<evidence type="ECO:0000313" key="2">
    <source>
        <dbReference type="Proteomes" id="UP000285648"/>
    </source>
</evidence>
<sequence>MAWETGTAANERELLQKLDAFLTSNAELVASGENWTQIYADTIAATSTTVERLAYAWVAPGSAGADQIYIGARSNNSIGSDIYNIYFAGGTYFNPEAFSDAENIWSGMVNGSPRVGCCCENLTFKYWFIANGRRFIVLTRLTNAIFSSAYCGFMLPTVTPLEYPYPLVIAGSTDNTLSRYSLTTDYNSSIVDPRTQNCWLMYPDQGWRDFYGAAATSYTTDGQSRYLTPRGAPRYSYASNAGEVLTALTASPGDNYPLWSVEFRALEVAGTNYFGALDGVCWLPGVGVAAEDIINTADDQQFVISRNAFRTSTLDYFAVELA</sequence>
<proteinExistence type="predicted"/>
<dbReference type="EMBL" id="MJLZ01000020">
    <property type="protein sequence ID" value="RLM23667.1"/>
    <property type="molecule type" value="Genomic_DNA"/>
</dbReference>
<gene>
    <name evidence="1" type="ORF">BIY29_10220</name>
</gene>
<name>A0A421DNH6_9GAMM</name>
<organism evidence="1 2">
    <name type="scientific">Brenneria alni</name>
    <dbReference type="NCBI Taxonomy" id="71656"/>
    <lineage>
        <taxon>Bacteria</taxon>
        <taxon>Pseudomonadati</taxon>
        <taxon>Pseudomonadota</taxon>
        <taxon>Gammaproteobacteria</taxon>
        <taxon>Enterobacterales</taxon>
        <taxon>Pectobacteriaceae</taxon>
        <taxon>Brenneria</taxon>
    </lineage>
</organism>
<reference evidence="1 2" key="1">
    <citation type="submission" date="2016-09" db="EMBL/GenBank/DDBJ databases">
        <authorList>
            <person name="Doonan J."/>
            <person name="Pachebat J.A."/>
            <person name="Golyshin P.N."/>
            <person name="Denman S."/>
            <person name="Mcdonald J.E."/>
        </authorList>
    </citation>
    <scope>NUCLEOTIDE SEQUENCE [LARGE SCALE GENOMIC DNA]</scope>
    <source>
        <strain evidence="1 2">NCPPB 3934</strain>
    </source>
</reference>
<dbReference type="RefSeq" id="WP_121575088.1">
    <property type="nucleotide sequence ID" value="NZ_MJLZ01000020.1"/>
</dbReference>
<protein>
    <submittedName>
        <fullName evidence="1">Uncharacterized protein</fullName>
    </submittedName>
</protein>
<dbReference type="Proteomes" id="UP000285648">
    <property type="component" value="Unassembled WGS sequence"/>
</dbReference>
<evidence type="ECO:0000313" key="1">
    <source>
        <dbReference type="EMBL" id="RLM23667.1"/>
    </source>
</evidence>
<dbReference type="OrthoDB" id="1633523at2"/>
<keyword evidence="2" id="KW-1185">Reference proteome</keyword>
<accession>A0A421DNH6</accession>
<dbReference type="AlphaFoldDB" id="A0A421DNH6"/>
<comment type="caution">
    <text evidence="1">The sequence shown here is derived from an EMBL/GenBank/DDBJ whole genome shotgun (WGS) entry which is preliminary data.</text>
</comment>